<feature type="region of interest" description="Disordered" evidence="1">
    <location>
        <begin position="263"/>
        <end position="296"/>
    </location>
</feature>
<evidence type="ECO:0000259" key="2">
    <source>
        <dbReference type="Pfam" id="PF21686"/>
    </source>
</evidence>
<dbReference type="PANTHER" id="PTHR42705">
    <property type="entry name" value="BIFUNCTIONAL NON-HOMOLOGOUS END JOINING PROTEIN LIGD"/>
    <property type="match status" value="1"/>
</dbReference>
<dbReference type="RefSeq" id="WP_378019239.1">
    <property type="nucleotide sequence ID" value="NZ_JBHSKG010000001.1"/>
</dbReference>
<proteinExistence type="predicted"/>
<feature type="compositionally biased region" description="Basic and acidic residues" evidence="1">
    <location>
        <begin position="280"/>
        <end position="296"/>
    </location>
</feature>
<sequence length="296" mass="31686">MSGETVEGVEVTHPDKVLLPAREGGDDLTKADLAHYWATIATTVLPHLAGRPLTLQRFPDGLDAGGFVQQDAGKRAPKGLHTVDTPRREHKGGDDVVHHPQVAEAADLVRLVQFGTVALHGWNAVAGSLEHPDRLIVDIDPADGADLAGIRDVARAVRAAVEGRGLVAFLQSTGSRGYHVVAPLDGSAGHDVVKEAAVEIADAVAADHPDELTTEVRKDARRGRTFLDVGRNAYGQTAVMPYSPRARPGGPTATPLDWDELSRVTPDQHDVRSIPRRLARKADPWAGLRDHARSLS</sequence>
<dbReference type="PANTHER" id="PTHR42705:SF2">
    <property type="entry name" value="BIFUNCTIONAL NON-HOMOLOGOUS END JOINING PROTEIN LIGD"/>
    <property type="match status" value="1"/>
</dbReference>
<organism evidence="3 4">
    <name type="scientific">Actinomycetospora rhizophila</name>
    <dbReference type="NCBI Taxonomy" id="1416876"/>
    <lineage>
        <taxon>Bacteria</taxon>
        <taxon>Bacillati</taxon>
        <taxon>Actinomycetota</taxon>
        <taxon>Actinomycetes</taxon>
        <taxon>Pseudonocardiales</taxon>
        <taxon>Pseudonocardiaceae</taxon>
        <taxon>Actinomycetospora</taxon>
    </lineage>
</organism>
<dbReference type="EMBL" id="JBHSKG010000001">
    <property type="protein sequence ID" value="MFC5137019.1"/>
    <property type="molecule type" value="Genomic_DNA"/>
</dbReference>
<name>A0ABV9Z9K4_9PSEU</name>
<dbReference type="InterPro" id="IPR014145">
    <property type="entry name" value="LigD_pol_dom"/>
</dbReference>
<comment type="caution">
    <text evidence="3">The sequence shown here is derived from an EMBL/GenBank/DDBJ whole genome shotgun (WGS) entry which is preliminary data.</text>
</comment>
<feature type="compositionally biased region" description="Basic and acidic residues" evidence="1">
    <location>
        <begin position="84"/>
        <end position="95"/>
    </location>
</feature>
<feature type="region of interest" description="Disordered" evidence="1">
    <location>
        <begin position="68"/>
        <end position="95"/>
    </location>
</feature>
<evidence type="ECO:0000313" key="4">
    <source>
        <dbReference type="Proteomes" id="UP001596175"/>
    </source>
</evidence>
<feature type="domain" description="DNA ligase D polymerase" evidence="2">
    <location>
        <begin position="29"/>
        <end position="285"/>
    </location>
</feature>
<evidence type="ECO:0000256" key="1">
    <source>
        <dbReference type="SAM" id="MobiDB-lite"/>
    </source>
</evidence>
<dbReference type="Pfam" id="PF21686">
    <property type="entry name" value="LigD_Prim-Pol"/>
    <property type="match status" value="1"/>
</dbReference>
<keyword evidence="3" id="KW-0436">Ligase</keyword>
<protein>
    <submittedName>
        <fullName evidence="3">Non-homologous end-joining DNA ligase</fullName>
        <ecNumber evidence="3">6.5.1.1</ecNumber>
    </submittedName>
</protein>
<feature type="compositionally biased region" description="Basic and acidic residues" evidence="1">
    <location>
        <begin position="263"/>
        <end position="273"/>
    </location>
</feature>
<reference evidence="4" key="1">
    <citation type="journal article" date="2019" name="Int. J. Syst. Evol. Microbiol.">
        <title>The Global Catalogue of Microorganisms (GCM) 10K type strain sequencing project: providing services to taxonomists for standard genome sequencing and annotation.</title>
        <authorList>
            <consortium name="The Broad Institute Genomics Platform"/>
            <consortium name="The Broad Institute Genome Sequencing Center for Infectious Disease"/>
            <person name="Wu L."/>
            <person name="Ma J."/>
        </authorList>
    </citation>
    <scope>NUCLEOTIDE SEQUENCE [LARGE SCALE GENOMIC DNA]</scope>
    <source>
        <strain evidence="4">XZYJ18</strain>
    </source>
</reference>
<dbReference type="NCBIfam" id="TIGR02778">
    <property type="entry name" value="ligD_pol"/>
    <property type="match status" value="1"/>
</dbReference>
<evidence type="ECO:0000313" key="3">
    <source>
        <dbReference type="EMBL" id="MFC5137019.1"/>
    </source>
</evidence>
<accession>A0ABV9Z9K4</accession>
<dbReference type="Proteomes" id="UP001596175">
    <property type="component" value="Unassembled WGS sequence"/>
</dbReference>
<gene>
    <name evidence="3" type="primary">ligD</name>
    <name evidence="3" type="ORF">ACFPK1_02145</name>
</gene>
<dbReference type="Gene3D" id="3.90.920.10">
    <property type="entry name" value="DNA primase, PRIM domain"/>
    <property type="match status" value="1"/>
</dbReference>
<dbReference type="GO" id="GO:0003910">
    <property type="term" value="F:DNA ligase (ATP) activity"/>
    <property type="evidence" value="ECO:0007669"/>
    <property type="project" value="UniProtKB-EC"/>
</dbReference>
<dbReference type="EC" id="6.5.1.1" evidence="3"/>
<dbReference type="InterPro" id="IPR052171">
    <property type="entry name" value="NHEJ_LigD"/>
</dbReference>
<dbReference type="CDD" id="cd04861">
    <property type="entry name" value="LigD_Pol_like"/>
    <property type="match status" value="1"/>
</dbReference>
<keyword evidence="4" id="KW-1185">Reference proteome</keyword>